<dbReference type="Pfam" id="PF13193">
    <property type="entry name" value="AMP-binding_C"/>
    <property type="match status" value="3"/>
</dbReference>
<dbReference type="Gene3D" id="3.40.50.980">
    <property type="match status" value="6"/>
</dbReference>
<proteinExistence type="inferred from homology"/>
<dbReference type="InterPro" id="IPR023213">
    <property type="entry name" value="CAT-like_dom_sf"/>
</dbReference>
<keyword evidence="4" id="KW-0597">Phosphoprotein</keyword>
<feature type="domain" description="Carrier" evidence="9">
    <location>
        <begin position="984"/>
        <end position="1059"/>
    </location>
</feature>
<organism evidence="10 11">
    <name type="scientific">Paenibacillus monticola</name>
    <dbReference type="NCBI Taxonomy" id="2666075"/>
    <lineage>
        <taxon>Bacteria</taxon>
        <taxon>Bacillati</taxon>
        <taxon>Bacillota</taxon>
        <taxon>Bacilli</taxon>
        <taxon>Bacillales</taxon>
        <taxon>Paenibacillaceae</taxon>
        <taxon>Paenibacillus</taxon>
    </lineage>
</organism>
<accession>A0A7X2L011</accession>
<protein>
    <submittedName>
        <fullName evidence="10">Amino acid adenylation domain-containing protein</fullName>
    </submittedName>
</protein>
<dbReference type="PROSITE" id="PS00012">
    <property type="entry name" value="PHOSPHOPANTETHEINE"/>
    <property type="match status" value="2"/>
</dbReference>
<feature type="domain" description="Carrier" evidence="9">
    <location>
        <begin position="2027"/>
        <end position="2102"/>
    </location>
</feature>
<evidence type="ECO:0000256" key="4">
    <source>
        <dbReference type="ARBA" id="ARBA00022553"/>
    </source>
</evidence>
<comment type="caution">
    <text evidence="10">The sequence shown here is derived from an EMBL/GenBank/DDBJ whole genome shotgun (WGS) entry which is preliminary data.</text>
</comment>
<dbReference type="FunFam" id="3.30.300.30:FF:000010">
    <property type="entry name" value="Enterobactin synthetase component F"/>
    <property type="match status" value="1"/>
</dbReference>
<reference evidence="10 11" key="1">
    <citation type="submission" date="2019-11" db="EMBL/GenBank/DDBJ databases">
        <title>Paenibacillus monticola sp. nov., a novel PGPR strain isolated from mountain sample in China.</title>
        <authorList>
            <person name="Zhao Q."/>
            <person name="Li H.-P."/>
            <person name="Zhang J.-L."/>
        </authorList>
    </citation>
    <scope>NUCLEOTIDE SEQUENCE [LARGE SCALE GENOMIC DNA]</scope>
    <source>
        <strain evidence="10 11">LC-T2</strain>
    </source>
</reference>
<comment type="cofactor">
    <cofactor evidence="1">
        <name>pantetheine 4'-phosphate</name>
        <dbReference type="ChEBI" id="CHEBI:47942"/>
    </cofactor>
</comment>
<keyword evidence="6" id="KW-0677">Repeat</keyword>
<keyword evidence="7" id="KW-0045">Antibiotic biosynthesis</keyword>
<dbReference type="FunFam" id="2.30.38.10:FF:000001">
    <property type="entry name" value="Non-ribosomal peptide synthetase PvdI"/>
    <property type="match status" value="1"/>
</dbReference>
<dbReference type="NCBIfam" id="NF003417">
    <property type="entry name" value="PRK04813.1"/>
    <property type="match status" value="3"/>
</dbReference>
<comment type="similarity">
    <text evidence="2">Belongs to the ATP-dependent AMP-binding enzyme family.</text>
</comment>
<dbReference type="CDD" id="cd05930">
    <property type="entry name" value="A_NRPS"/>
    <property type="match status" value="1"/>
</dbReference>
<evidence type="ECO:0000313" key="10">
    <source>
        <dbReference type="EMBL" id="MRN52282.1"/>
    </source>
</evidence>
<evidence type="ECO:0000313" key="11">
    <source>
        <dbReference type="Proteomes" id="UP000463051"/>
    </source>
</evidence>
<dbReference type="GO" id="GO:0005829">
    <property type="term" value="C:cytosol"/>
    <property type="evidence" value="ECO:0007669"/>
    <property type="project" value="TreeGrafter"/>
</dbReference>
<dbReference type="GO" id="GO:0043041">
    <property type="term" value="P:amino acid activation for nonribosomal peptide biosynthetic process"/>
    <property type="evidence" value="ECO:0007669"/>
    <property type="project" value="TreeGrafter"/>
</dbReference>
<dbReference type="Pfam" id="PF00668">
    <property type="entry name" value="Condensation"/>
    <property type="match status" value="4"/>
</dbReference>
<dbReference type="Gene3D" id="3.30.559.10">
    <property type="entry name" value="Chloramphenicol acetyltransferase-like domain"/>
    <property type="match status" value="4"/>
</dbReference>
<dbReference type="SUPFAM" id="SSF47336">
    <property type="entry name" value="ACP-like"/>
    <property type="match status" value="3"/>
</dbReference>
<dbReference type="PANTHER" id="PTHR45527:SF1">
    <property type="entry name" value="FATTY ACID SYNTHASE"/>
    <property type="match status" value="1"/>
</dbReference>
<dbReference type="CDD" id="cd17643">
    <property type="entry name" value="A_NRPS_Cytc1-like"/>
    <property type="match status" value="1"/>
</dbReference>
<dbReference type="Gene3D" id="2.30.38.10">
    <property type="entry name" value="Luciferase, Domain 3"/>
    <property type="match status" value="3"/>
</dbReference>
<gene>
    <name evidence="10" type="ORF">GJB61_04650</name>
</gene>
<dbReference type="InterPro" id="IPR045851">
    <property type="entry name" value="AMP-bd_C_sf"/>
</dbReference>
<dbReference type="Gene3D" id="3.30.300.30">
    <property type="match status" value="3"/>
</dbReference>
<dbReference type="InterPro" id="IPR001242">
    <property type="entry name" value="Condensation_dom"/>
</dbReference>
<dbReference type="CDD" id="cd19531">
    <property type="entry name" value="LCL_NRPS-like"/>
    <property type="match status" value="3"/>
</dbReference>
<evidence type="ECO:0000256" key="8">
    <source>
        <dbReference type="ARBA" id="ARBA00023268"/>
    </source>
</evidence>
<dbReference type="SMART" id="SM00823">
    <property type="entry name" value="PKS_PP"/>
    <property type="match status" value="3"/>
</dbReference>
<evidence type="ECO:0000256" key="2">
    <source>
        <dbReference type="ARBA" id="ARBA00006432"/>
    </source>
</evidence>
<dbReference type="GO" id="GO:0044550">
    <property type="term" value="P:secondary metabolite biosynthetic process"/>
    <property type="evidence" value="ECO:0007669"/>
    <property type="project" value="UniProtKB-ARBA"/>
</dbReference>
<dbReference type="Proteomes" id="UP000463051">
    <property type="component" value="Unassembled WGS sequence"/>
</dbReference>
<dbReference type="InterPro" id="IPR025110">
    <property type="entry name" value="AMP-bd_C"/>
</dbReference>
<dbReference type="InterPro" id="IPR020806">
    <property type="entry name" value="PKS_PP-bd"/>
</dbReference>
<dbReference type="NCBIfam" id="TIGR01733">
    <property type="entry name" value="AA-adenyl-dom"/>
    <property type="match status" value="3"/>
</dbReference>
<dbReference type="FunFam" id="3.40.50.12780:FF:000012">
    <property type="entry name" value="Non-ribosomal peptide synthetase"/>
    <property type="match status" value="1"/>
</dbReference>
<dbReference type="PROSITE" id="PS00455">
    <property type="entry name" value="AMP_BINDING"/>
    <property type="match status" value="3"/>
</dbReference>
<keyword evidence="8" id="KW-0511">Multifunctional enzyme</keyword>
<dbReference type="FunFam" id="3.40.50.980:FF:000002">
    <property type="entry name" value="Enterobactin synthetase component F"/>
    <property type="match status" value="1"/>
</dbReference>
<evidence type="ECO:0000256" key="1">
    <source>
        <dbReference type="ARBA" id="ARBA00001957"/>
    </source>
</evidence>
<dbReference type="InterPro" id="IPR000873">
    <property type="entry name" value="AMP-dep_synth/lig_dom"/>
</dbReference>
<dbReference type="EMBL" id="WJXB01000002">
    <property type="protein sequence ID" value="MRN52282.1"/>
    <property type="molecule type" value="Genomic_DNA"/>
</dbReference>
<dbReference type="InterPro" id="IPR009081">
    <property type="entry name" value="PP-bd_ACP"/>
</dbReference>
<evidence type="ECO:0000259" key="9">
    <source>
        <dbReference type="PROSITE" id="PS50075"/>
    </source>
</evidence>
<dbReference type="InterPro" id="IPR020845">
    <property type="entry name" value="AMP-binding_CS"/>
</dbReference>
<evidence type="ECO:0000256" key="6">
    <source>
        <dbReference type="ARBA" id="ARBA00022737"/>
    </source>
</evidence>
<evidence type="ECO:0000256" key="3">
    <source>
        <dbReference type="ARBA" id="ARBA00022450"/>
    </source>
</evidence>
<keyword evidence="3" id="KW-0596">Phosphopantetheine</keyword>
<dbReference type="InterPro" id="IPR006162">
    <property type="entry name" value="Ppantetheine_attach_site"/>
</dbReference>
<dbReference type="GO" id="GO:0031177">
    <property type="term" value="F:phosphopantetheine binding"/>
    <property type="evidence" value="ECO:0007669"/>
    <property type="project" value="InterPro"/>
</dbReference>
<dbReference type="FunFam" id="3.40.50.980:FF:000001">
    <property type="entry name" value="Non-ribosomal peptide synthetase"/>
    <property type="match status" value="3"/>
</dbReference>
<dbReference type="RefSeq" id="WP_154117324.1">
    <property type="nucleotide sequence ID" value="NZ_WJXB01000002.1"/>
</dbReference>
<sequence>MIGRLEILSTDNNIKDIYFLTPMQEGMLFYHILNQENDAYFQQLHFSVEGTLNYELFEQSIRQLVSDYDILRTVFVYKKVKKTVQVVLKDLSIPVELADISTWNLEQQQLFIKENKEKEIKRGFDLTRGPLMRITVVKTAETKYEIIWNFHHIILDGWSLGNLLLAFRRNYKLLQRGKTIHHRNTLPFSNHIKWLERTNSAEAHSYWDKYLTGYSTPVTIPGNAGAENVNGYKAAQIFYKFSSVLSSRLEETSRKNGVTLSSLLQMLWGILLNKYNGVQDSVFATVVSGRNPDMDGMERMVGMFINAIPVRVRYDDTMSIRDLIHQFWGESFASQQYDFASLPEIQSRTSLNKELINHTFIFENYPLGDGLYNKSFDFWVTDLQVYGHPNYDYNIVVTPGHEQIEIKVSYNDLVYSHDMIMQSLEHFERIAELAVDNLDLRVGEIGIVTDKEKAKLLYEFNPVPSENSQPYSLIHDGFELVASTYPSNIAVVYENQRLTYLELSRKSNLIAQSLILSGVTKNSVVGVGVQPGIEAVVAILGVLKAGGAYLPIDPSHPIDRVNNMLNQCGCKFLITGSETLDGLLAETKVIRFNEIDMEPLYDRNYDIEFPTVSAEDIAYVIFTSGTTGVPKGVKVSHSNLIHYVSWFKQYSKISSADRTVILSSLAYDLSYTSFYSGLLTGCQIHLLSQEAYSDSNEVVKYIRMNEITFFKGTPSHLSMILYSREFYRTEACNSLELVVLGGEEIQALDIEKFNKKYPKTRFMNHYGPAECTVGSVAMEIESAAFDNFKSVPVLGRPISHAKVLILDKSMNLLPVGVCGEIYISGAGISSGYINDAIMTEQRFVASPFQSNEKIYRTGDLGRWLVDGTIQFLGRIDDQIKIRGFRVELGEIKSKLQSHPKVAEAIVIQKIQNNKESIVCAYYVSEDGVEAEELRSYLKNALPEYMIPAYLQQIDSIPLTVNGKIDRNKLPEPGFILHPEEKFSMPESEIECELARIWESILQVKNIGVNDHFFQIGGHSLKAIMLTTAIYKHFSVEIPLRSLFQLPTIKELALYIEESTISKEFVGIQTVAHPTGKYASSSVQKRIYALSSYDNESINYNRPFAMLLSGPLNISELQEAIHKMILRHEALRTSFENEEGNIIQKIWDSVKFNLDFADMEYRTEKEVNVFLSELVTPFQLEQAPLMRGMVIRLANCKHILFLDMHHIIWDGVSTGIFTKELFDVYSGEKLPGLSVQYKDYTEWQRQHLLSDEYKQKEQYWLNHLGGEIPALNLPLDYGRPSIQSFDGDFVHFSIHSADYENLKALAAATETTMFMLIYCAFCVLMAKYSGQEEIIVGTVSAGRSRPEIQGVLGMFVNTLPVRTFPDKHKTFVEYLLESKQTLLDSYHNQDYPLEDIIESLNLTRDASRNPLFDVFVAFENESKRELKVNDIEISGYDVEYKVSKFDLSLLAEERGDGIDFRLEYCTRLFAKDNIKRMILHLMRLIYHITKNSNKQIGELQFLDDEEMKQLLQHQQDFDVDYPVGKTAVQLFEEQVNRTPDHIAISFDGIQLTYRELNSRANRLAWRLRELHVCRDQMVGIMLERSPEMVIGILGILKAGGAYLPIEPSYPQERIRFMLEDSGAQILITQKEYMEDISFEGTIVNIFDEDSGNEANLPLVNKPDDLIYMIYTSGTTGKPKGVMIEHRNLVRLMVNNKMKFDFHEHDVWTLFHSFCFDFSVWEMYGALLYGGKLVIVPKLIAQDTRAFIQMLEREKVTVLNQTPTAFYSLINEEMRMSDIRLWIRYVIFGGETLKPMLLKLWKVKYPSTKLINMYGITETTVHVTYKEIGDQEINANVSNIGKAIPTVRTYILDSSLHPVPIGIPGELCIGGEGVARGYRNRDQLTAEKFIYVSGIHERLYRSGDLARFLSNGEIEYMGRIDSQVKIRGYRIELGEIERQLLQHDDIIDATVVDCNNHLGEKCLCAYIVVRRELKARSVRTFLAASIPEYMIPAYILSIDSVPLSSNGKADRNALPKPDFSAYQVGEYQAPTNKTEEILAGIWKEVLAVDKIGILDSFFDLGGHSLKAISLLAKVEKELNIAVSLRSLFVNPTIEKLAALIQGTQRTGAYPAIVKTQASTYFPVAPAQRRIYALSGFYPESTNYNIPCMIMAEGSLDKKRLHKALRALQVRHESLRVSFHLSDGALMQKLEEPEIAVVEEAEVITGIGLGEDWHTPFIKPFDLQSSPLLRANLITVDPQKSILILDMHHIICDGKSLSILYEELIELYAGRDLPPVVYQYRDYVHWQNAVMAGSQFKASESYWVKQFEGELPVLQLSTDYPRPAIQSQKGHTAEVVLDTELVQKLSRIAAETESTLFMVFLAAYNILLAKYSSQDDIIVGTVTSGRMIEPLQRIVGMFVNTLPLRNRPTSELSCREFLEEVKKGVLDAFEHQEYPFDVLVEQLGLRRDVSRSPLFDTILTFNEQANSEINVDGTTFKIMEVDSQTAKFDLVTSIERNDKEIRILMNFCTALFSLSTIYRMQAHFIYIIKQFAENLDERIGDMELVNEQERNMLFSFNQTKVSYPNDATVVGLFEEQVQHHPDQVAVFSNDNVLTYAELNRKANQLAHKIREIAPDKSSIVGIMTEPSVEMLIGILGVLKAGCAYLPIAHDYPADRIEYMLKNSAVRLLLTKNKYRKNLSFDNDVIILDDSSIYRGDCQNHDVKGEADDLAYVIYTSGSSGQPKGVMVAHKSLVNLSYWHKNYFNITAADKSVKYAGFGFDASVWEIFPYLLSGSTIHVIDEDLKLNMHKLNQYFEEHHITISFLPTQVCEQFIGYGNTSLRILLTGGDKLKKFIPERYQLFNNYGPTENTVVTTCHLVESIDQVIPIGKPIANNQIFILDRDMHLTPIGVPGELCIAGESLAVGYLNLPDLTASKFIQNPYAVQERLYKTGDLARWTPDGSIEFLGRIDQQVKIRGNRVELGEIEAQLIKHTAVEDAVVVCKEDPNGIPYLMGYFISGTTSDPIALKEFLGTQLPAFMVPLHLIQLSEFPVTPNGKVDKNLLTLLELPKVANPSEQLPGTATEQTVGGIWNKLLNLESISVHRNFFDAGGDSLKTMLLISLIEKELGVKLSVVDVFNAPSIYKISRIIDLAERSTIPRITQVSEAVYSEGHFPLAMVQRRMIALSMLDETGILYNAPFGLEIIGNLDVVKVNHVFQQLIHRHEILRTSFHVVDNQPVQRIHDNVEFEVNFMDVSSADPDVAIKQCIKSFVLDEPPLIRVALLRVDEERFILLIDMHHIICDGVSADIMMHEFAVLYQDMSLTTINLQYKDFAVWQNEFSHSNEMKQQEQYWLDQLKGDIPRLNMPTDYPKSKMQSYYGKSKFYVLGEQLSLQLEKFAQQNKVTLFQMLLAGYYILLHKVTGKEDILVGCAVAGRHHAGLDQMLGLFVNTLVLRNFPNHEIEVGRFLSDVKQNVLQAFEHQDYPFDQLVERLAITRNAEENALFDTLLSWQESETELIRIPGLHIKNYYVRHDTSKFDCSLFAFKEDNGINLCFNFNTQLFNEKTIDMWSKDYLSILTAITQDINIPIKDIEVHSEQGYQRLESVMDRTLQIDFS</sequence>
<keyword evidence="5" id="KW-0436">Ligase</keyword>
<dbReference type="PANTHER" id="PTHR45527">
    <property type="entry name" value="NONRIBOSOMAL PEPTIDE SYNTHETASE"/>
    <property type="match status" value="1"/>
</dbReference>
<dbReference type="InterPro" id="IPR010071">
    <property type="entry name" value="AA_adenyl_dom"/>
</dbReference>
<dbReference type="SUPFAM" id="SSF52777">
    <property type="entry name" value="CoA-dependent acyltransferases"/>
    <property type="match status" value="8"/>
</dbReference>
<dbReference type="Gene3D" id="1.10.1200.10">
    <property type="entry name" value="ACP-like"/>
    <property type="match status" value="3"/>
</dbReference>
<dbReference type="GO" id="GO:0017000">
    <property type="term" value="P:antibiotic biosynthetic process"/>
    <property type="evidence" value="ECO:0007669"/>
    <property type="project" value="UniProtKB-KW"/>
</dbReference>
<dbReference type="Pfam" id="PF00550">
    <property type="entry name" value="PP-binding"/>
    <property type="match status" value="3"/>
</dbReference>
<name>A0A7X2L011_9BACL</name>
<evidence type="ECO:0000256" key="7">
    <source>
        <dbReference type="ARBA" id="ARBA00023194"/>
    </source>
</evidence>
<keyword evidence="11" id="KW-1185">Reference proteome</keyword>
<dbReference type="InterPro" id="IPR036736">
    <property type="entry name" value="ACP-like_sf"/>
</dbReference>
<dbReference type="GO" id="GO:0016874">
    <property type="term" value="F:ligase activity"/>
    <property type="evidence" value="ECO:0007669"/>
    <property type="project" value="UniProtKB-KW"/>
</dbReference>
<feature type="domain" description="Carrier" evidence="9">
    <location>
        <begin position="3054"/>
        <end position="3129"/>
    </location>
</feature>
<dbReference type="Pfam" id="PF00501">
    <property type="entry name" value="AMP-binding"/>
    <property type="match status" value="3"/>
</dbReference>
<dbReference type="Gene3D" id="3.30.559.30">
    <property type="entry name" value="Nonribosomal peptide synthetase, condensation domain"/>
    <property type="match status" value="4"/>
</dbReference>
<dbReference type="SUPFAM" id="SSF56801">
    <property type="entry name" value="Acetyl-CoA synthetase-like"/>
    <property type="match status" value="3"/>
</dbReference>
<dbReference type="FunFam" id="1.10.1200.10:FF:000005">
    <property type="entry name" value="Nonribosomal peptide synthetase 1"/>
    <property type="match status" value="2"/>
</dbReference>
<dbReference type="PROSITE" id="PS50075">
    <property type="entry name" value="CARRIER"/>
    <property type="match status" value="3"/>
</dbReference>
<evidence type="ECO:0000256" key="5">
    <source>
        <dbReference type="ARBA" id="ARBA00022598"/>
    </source>
</evidence>
<dbReference type="GO" id="GO:0008610">
    <property type="term" value="P:lipid biosynthetic process"/>
    <property type="evidence" value="ECO:0007669"/>
    <property type="project" value="UniProtKB-ARBA"/>
</dbReference>